<keyword evidence="3" id="KW-0328">Glycosyltransferase</keyword>
<organism evidence="3 4">
    <name type="scientific">Streptococcus mitis</name>
    <dbReference type="NCBI Taxonomy" id="28037"/>
    <lineage>
        <taxon>Bacteria</taxon>
        <taxon>Bacillati</taxon>
        <taxon>Bacillota</taxon>
        <taxon>Bacilli</taxon>
        <taxon>Lactobacillales</taxon>
        <taxon>Streptococcaceae</taxon>
        <taxon>Streptococcus</taxon>
        <taxon>Streptococcus mitis group</taxon>
    </lineage>
</organism>
<dbReference type="AlphaFoldDB" id="A0A428HG90"/>
<evidence type="ECO:0000259" key="1">
    <source>
        <dbReference type="Pfam" id="PF03496"/>
    </source>
</evidence>
<dbReference type="Proteomes" id="UP000277773">
    <property type="component" value="Unassembled WGS sequence"/>
</dbReference>
<dbReference type="EC" id="2.4.2.31" evidence="3"/>
<reference evidence="3 4" key="1">
    <citation type="submission" date="2018-11" db="EMBL/GenBank/DDBJ databases">
        <title>Species Designations Belie Phenotypic and Genotypic Heterogeneity in Oral Streptococci.</title>
        <authorList>
            <person name="Velsko I."/>
        </authorList>
    </citation>
    <scope>NUCLEOTIDE SEQUENCE [LARGE SCALE GENOMIC DNA]</scope>
    <source>
        <strain evidence="3 4">BCC08</strain>
    </source>
</reference>
<name>A0A428HG90_STRMT</name>
<gene>
    <name evidence="3" type="ORF">D8786_08485</name>
</gene>
<dbReference type="GO" id="GO:0005576">
    <property type="term" value="C:extracellular region"/>
    <property type="evidence" value="ECO:0007669"/>
    <property type="project" value="InterPro"/>
</dbReference>
<dbReference type="Pfam" id="PF03496">
    <property type="entry name" value="ADPrib_exo_Tox"/>
    <property type="match status" value="1"/>
</dbReference>
<dbReference type="Pfam" id="PF04233">
    <property type="entry name" value="Phage_Mu_F"/>
    <property type="match status" value="1"/>
</dbReference>
<proteinExistence type="predicted"/>
<keyword evidence="3" id="KW-0808">Transferase</keyword>
<comment type="caution">
    <text evidence="3">The sequence shown here is derived from an EMBL/GenBank/DDBJ whole genome shotgun (WGS) entry which is preliminary data.</text>
</comment>
<dbReference type="NCBIfam" id="TIGR01641">
    <property type="entry name" value="phageSPP1_gp7"/>
    <property type="match status" value="1"/>
</dbReference>
<feature type="domain" description="ADP ribosyltransferase" evidence="1">
    <location>
        <begin position="359"/>
        <end position="545"/>
    </location>
</feature>
<dbReference type="EMBL" id="RJPY01000013">
    <property type="protein sequence ID" value="RSJ94826.1"/>
    <property type="molecule type" value="Genomic_DNA"/>
</dbReference>
<protein>
    <submittedName>
        <fullName evidence="3">NAD(+)--arginine ADP-ribosyltransferase EFV</fullName>
        <ecNumber evidence="3">2.4.2.31</ecNumber>
    </submittedName>
</protein>
<dbReference type="GO" id="GO:0106274">
    <property type="term" value="F:NAD+-protein-arginine ADP-ribosyltransferase activity"/>
    <property type="evidence" value="ECO:0007669"/>
    <property type="project" value="UniProtKB-EC"/>
</dbReference>
<dbReference type="Gene3D" id="3.90.176.10">
    <property type="entry name" value="Toxin ADP-ribosyltransferase, Chain A, domain 1"/>
    <property type="match status" value="1"/>
</dbReference>
<evidence type="ECO:0000313" key="4">
    <source>
        <dbReference type="Proteomes" id="UP000277773"/>
    </source>
</evidence>
<accession>A0A428HG90</accession>
<dbReference type="PROSITE" id="PS51996">
    <property type="entry name" value="TR_MART"/>
    <property type="match status" value="1"/>
</dbReference>
<dbReference type="SUPFAM" id="SSF56399">
    <property type="entry name" value="ADP-ribosylation"/>
    <property type="match status" value="1"/>
</dbReference>
<dbReference type="InterPro" id="IPR006528">
    <property type="entry name" value="Phage_head_morphogenesis_dom"/>
</dbReference>
<feature type="domain" description="Phage head morphogenesis" evidence="2">
    <location>
        <begin position="180"/>
        <end position="285"/>
    </location>
</feature>
<evidence type="ECO:0000259" key="2">
    <source>
        <dbReference type="Pfam" id="PF04233"/>
    </source>
</evidence>
<sequence>MDKAEKQADKFDKVYQEAKIYLDKEINKIFDKFQRDYGLTQVDARQVLKNMKDKKDLNELRKVLEARPNDPNIQRLLADLDSPAYSFRMKRLERLSNDLDRMRESIYHSEKSGSDAFYSDLMKDSYYKATFDLQQQTGLAYGFSGLSESEIKHLQSFSWVGDGSTYSTNIWKNTGKLTSSIKDELLMSLMTGRDTRETAQAIAERFNVGQNDARRLVRTESAFFHNQMELLSYEEADIEKYIFVAVLDKRTSRICQEHDNQVYDRDKAVPGVNCPPMHPWCRSTTVAYDEDADYSKLKRRARNPETGKTELVPADMTYKEWYSKYVDGEDVVKESKPEVDDKVFVADKPNEIDDFFKKQKSYQKWYNELTDDERSVIYSYTTENYHNFNNIKRYGLDEALKIREKFWFENDGDAADLPFALDIVKDTESNIPILEKAISKFAPEKSFKAYRGSGSISALGQDLGYLDFEVGQSIKLDKTFTSFSLDKNYAKEFAIDGEGADILFEVTVRKGQKTGAYIAELADFNPEKEYLMKPNLKYNIISKTEDENGMIIYGLEVLEDGV</sequence>
<dbReference type="InterPro" id="IPR003540">
    <property type="entry name" value="ADP-ribosyltransferase"/>
</dbReference>
<evidence type="ECO:0000313" key="3">
    <source>
        <dbReference type="EMBL" id="RSJ94826.1"/>
    </source>
</evidence>